<reference evidence="1 2" key="1">
    <citation type="journal article" date="2006" name="Science">
        <title>The genome of black cottonwood, Populus trichocarpa (Torr. &amp; Gray).</title>
        <authorList>
            <person name="Tuskan G.A."/>
            <person name="Difazio S."/>
            <person name="Jansson S."/>
            <person name="Bohlmann J."/>
            <person name="Grigoriev I."/>
            <person name="Hellsten U."/>
            <person name="Putnam N."/>
            <person name="Ralph S."/>
            <person name="Rombauts S."/>
            <person name="Salamov A."/>
            <person name="Schein J."/>
            <person name="Sterck L."/>
            <person name="Aerts A."/>
            <person name="Bhalerao R.R."/>
            <person name="Bhalerao R.P."/>
            <person name="Blaudez D."/>
            <person name="Boerjan W."/>
            <person name="Brun A."/>
            <person name="Brunner A."/>
            <person name="Busov V."/>
            <person name="Campbell M."/>
            <person name="Carlson J."/>
            <person name="Chalot M."/>
            <person name="Chapman J."/>
            <person name="Chen G.L."/>
            <person name="Cooper D."/>
            <person name="Coutinho P.M."/>
            <person name="Couturier J."/>
            <person name="Covert S."/>
            <person name="Cronk Q."/>
            <person name="Cunningham R."/>
            <person name="Davis J."/>
            <person name="Degroeve S."/>
            <person name="Dejardin A."/>
            <person name="Depamphilis C."/>
            <person name="Detter J."/>
            <person name="Dirks B."/>
            <person name="Dubchak I."/>
            <person name="Duplessis S."/>
            <person name="Ehlting J."/>
            <person name="Ellis B."/>
            <person name="Gendler K."/>
            <person name="Goodstein D."/>
            <person name="Gribskov M."/>
            <person name="Grimwood J."/>
            <person name="Groover A."/>
            <person name="Gunter L."/>
            <person name="Hamberger B."/>
            <person name="Heinze B."/>
            <person name="Helariutta Y."/>
            <person name="Henrissat B."/>
            <person name="Holligan D."/>
            <person name="Holt R."/>
            <person name="Huang W."/>
            <person name="Islam-Faridi N."/>
            <person name="Jones S."/>
            <person name="Jones-Rhoades M."/>
            <person name="Jorgensen R."/>
            <person name="Joshi C."/>
            <person name="Kangasjarvi J."/>
            <person name="Karlsson J."/>
            <person name="Kelleher C."/>
            <person name="Kirkpatrick R."/>
            <person name="Kirst M."/>
            <person name="Kohler A."/>
            <person name="Kalluri U."/>
            <person name="Larimer F."/>
            <person name="Leebens-Mack J."/>
            <person name="Leple J.C."/>
            <person name="Locascio P."/>
            <person name="Lou Y."/>
            <person name="Lucas S."/>
            <person name="Martin F."/>
            <person name="Montanini B."/>
            <person name="Napoli C."/>
            <person name="Nelson D.R."/>
            <person name="Nelson C."/>
            <person name="Nieminen K."/>
            <person name="Nilsson O."/>
            <person name="Pereda V."/>
            <person name="Peter G."/>
            <person name="Philippe R."/>
            <person name="Pilate G."/>
            <person name="Poliakov A."/>
            <person name="Razumovskaya J."/>
            <person name="Richardson P."/>
            <person name="Rinaldi C."/>
            <person name="Ritland K."/>
            <person name="Rouze P."/>
            <person name="Ryaboy D."/>
            <person name="Schmutz J."/>
            <person name="Schrader J."/>
            <person name="Segerman B."/>
            <person name="Shin H."/>
            <person name="Siddiqui A."/>
            <person name="Sterky F."/>
            <person name="Terry A."/>
            <person name="Tsai C.J."/>
            <person name="Uberbacher E."/>
            <person name="Unneberg P."/>
            <person name="Vahala J."/>
            <person name="Wall K."/>
            <person name="Wessler S."/>
            <person name="Yang G."/>
            <person name="Yin T."/>
            <person name="Douglas C."/>
            <person name="Marra M."/>
            <person name="Sandberg G."/>
            <person name="Van de Peer Y."/>
            <person name="Rokhsar D."/>
        </authorList>
    </citation>
    <scope>NUCLEOTIDE SEQUENCE [LARGE SCALE GENOMIC DNA]</scope>
    <source>
        <strain evidence="2">cv. Nisqually</strain>
    </source>
</reference>
<dbReference type="Proteomes" id="UP000006729">
    <property type="component" value="Chromosome 6"/>
</dbReference>
<evidence type="ECO:0000313" key="2">
    <source>
        <dbReference type="Proteomes" id="UP000006729"/>
    </source>
</evidence>
<protein>
    <submittedName>
        <fullName evidence="1">Uncharacterized protein</fullName>
    </submittedName>
</protein>
<gene>
    <name evidence="1" type="ORF">POPTR_006G148500</name>
</gene>
<organism evidence="1 2">
    <name type="scientific">Populus trichocarpa</name>
    <name type="common">Western balsam poplar</name>
    <name type="synonym">Populus balsamifera subsp. trichocarpa</name>
    <dbReference type="NCBI Taxonomy" id="3694"/>
    <lineage>
        <taxon>Eukaryota</taxon>
        <taxon>Viridiplantae</taxon>
        <taxon>Streptophyta</taxon>
        <taxon>Embryophyta</taxon>
        <taxon>Tracheophyta</taxon>
        <taxon>Spermatophyta</taxon>
        <taxon>Magnoliopsida</taxon>
        <taxon>eudicotyledons</taxon>
        <taxon>Gunneridae</taxon>
        <taxon>Pentapetalae</taxon>
        <taxon>rosids</taxon>
        <taxon>fabids</taxon>
        <taxon>Malpighiales</taxon>
        <taxon>Salicaceae</taxon>
        <taxon>Saliceae</taxon>
        <taxon>Populus</taxon>
    </lineage>
</organism>
<dbReference type="HOGENOM" id="CLU_2487612_0_0_1"/>
<name>U5G7E5_POPTR</name>
<dbReference type="EMBL" id="CM009295">
    <property type="protein sequence ID" value="PNT31771.1"/>
    <property type="molecule type" value="Genomic_DNA"/>
</dbReference>
<evidence type="ECO:0000313" key="1">
    <source>
        <dbReference type="EMBL" id="PNT31771.1"/>
    </source>
</evidence>
<sequence length="87" mass="10060">MTSINSQFHKLLSSIHNPGCCKTERCQPENPYCLPSNWNVCFQEIRNKRKEQTEIVCLIDFKNAAINIHLRHKLTSSRPLSSQQNSC</sequence>
<accession>U5G7E5</accession>
<keyword evidence="2" id="KW-1185">Reference proteome</keyword>
<proteinExistence type="predicted"/>
<dbReference type="InParanoid" id="U5G7E5"/>
<dbReference type="AlphaFoldDB" id="U5G7E5"/>